<dbReference type="OrthoDB" id="6142977at2759"/>
<dbReference type="GO" id="GO:0005694">
    <property type="term" value="C:chromosome"/>
    <property type="evidence" value="ECO:0007669"/>
    <property type="project" value="TreeGrafter"/>
</dbReference>
<keyword evidence="3" id="KW-0413">Isomerase</keyword>
<dbReference type="EC" id="5.6.2.4" evidence="5"/>
<dbReference type="InterPro" id="IPR011545">
    <property type="entry name" value="DEAD/DEAH_box_helicase_dom"/>
</dbReference>
<keyword evidence="7" id="KW-0378">Hydrolase</keyword>
<dbReference type="SMART" id="SM00487">
    <property type="entry name" value="DEXDc"/>
    <property type="match status" value="1"/>
</dbReference>
<dbReference type="GO" id="GO:0005737">
    <property type="term" value="C:cytoplasm"/>
    <property type="evidence" value="ECO:0007669"/>
    <property type="project" value="TreeGrafter"/>
</dbReference>
<dbReference type="GO" id="GO:0000724">
    <property type="term" value="P:double-strand break repair via homologous recombination"/>
    <property type="evidence" value="ECO:0007669"/>
    <property type="project" value="TreeGrafter"/>
</dbReference>
<comment type="catalytic activity">
    <reaction evidence="4">
        <text>Couples ATP hydrolysis with the unwinding of duplex DNA by translocating in the 3'-5' direction.</text>
        <dbReference type="EC" id="5.6.2.4"/>
    </reaction>
</comment>
<sequence>MATNIKQESDAIQSALSMFKIETLKTEQRQILDCLIRGKDCVAVLPTGYGKSLPYQMYLPVMRRIGASPGKVLVCCPLVSLMDDQVKRLSDLDCISAAYAGSRTNEAIRDGSIDLIFASPETLVGDRHWREQELDVSLIVVVEFHTIATWSVDDFWSIQKHTRPVRCLAPNCLPNM</sequence>
<evidence type="ECO:0000256" key="2">
    <source>
        <dbReference type="ARBA" id="ARBA00023125"/>
    </source>
</evidence>
<evidence type="ECO:0000256" key="5">
    <source>
        <dbReference type="ARBA" id="ARBA00034808"/>
    </source>
</evidence>
<evidence type="ECO:0000256" key="4">
    <source>
        <dbReference type="ARBA" id="ARBA00034617"/>
    </source>
</evidence>
<dbReference type="GO" id="GO:0005524">
    <property type="term" value="F:ATP binding"/>
    <property type="evidence" value="ECO:0007669"/>
    <property type="project" value="InterPro"/>
</dbReference>
<organism evidence="7 8">
    <name type="scientific">Mizuhopecten yessoensis</name>
    <name type="common">Japanese scallop</name>
    <name type="synonym">Patinopecten yessoensis</name>
    <dbReference type="NCBI Taxonomy" id="6573"/>
    <lineage>
        <taxon>Eukaryota</taxon>
        <taxon>Metazoa</taxon>
        <taxon>Spiralia</taxon>
        <taxon>Lophotrochozoa</taxon>
        <taxon>Mollusca</taxon>
        <taxon>Bivalvia</taxon>
        <taxon>Autobranchia</taxon>
        <taxon>Pteriomorphia</taxon>
        <taxon>Pectinida</taxon>
        <taxon>Pectinoidea</taxon>
        <taxon>Pectinidae</taxon>
        <taxon>Mizuhopecten</taxon>
    </lineage>
</organism>
<keyword evidence="2" id="KW-0238">DNA-binding</keyword>
<comment type="similarity">
    <text evidence="1">Belongs to the helicase family. RecQ subfamily.</text>
</comment>
<dbReference type="Proteomes" id="UP000242188">
    <property type="component" value="Unassembled WGS sequence"/>
</dbReference>
<dbReference type="Gene3D" id="3.40.50.300">
    <property type="entry name" value="P-loop containing nucleotide triphosphate hydrolases"/>
    <property type="match status" value="1"/>
</dbReference>
<dbReference type="GO" id="GO:0043138">
    <property type="term" value="F:3'-5' DNA helicase activity"/>
    <property type="evidence" value="ECO:0007669"/>
    <property type="project" value="UniProtKB-EC"/>
</dbReference>
<keyword evidence="7" id="KW-0067">ATP-binding</keyword>
<evidence type="ECO:0000313" key="8">
    <source>
        <dbReference type="Proteomes" id="UP000242188"/>
    </source>
</evidence>
<keyword evidence="8" id="KW-1185">Reference proteome</keyword>
<comment type="caution">
    <text evidence="7">The sequence shown here is derived from an EMBL/GenBank/DDBJ whole genome shotgun (WGS) entry which is preliminary data.</text>
</comment>
<dbReference type="PROSITE" id="PS51192">
    <property type="entry name" value="HELICASE_ATP_BIND_1"/>
    <property type="match status" value="1"/>
</dbReference>
<dbReference type="PANTHER" id="PTHR13710:SF105">
    <property type="entry name" value="ATP-DEPENDENT DNA HELICASE Q1"/>
    <property type="match status" value="1"/>
</dbReference>
<gene>
    <name evidence="7" type="ORF">KP79_PYT21034</name>
</gene>
<dbReference type="AlphaFoldDB" id="A0A210PX47"/>
<accession>A0A210PX47</accession>
<dbReference type="PANTHER" id="PTHR13710">
    <property type="entry name" value="DNA HELICASE RECQ FAMILY MEMBER"/>
    <property type="match status" value="1"/>
</dbReference>
<feature type="domain" description="Helicase ATP-binding" evidence="6">
    <location>
        <begin position="32"/>
        <end position="176"/>
    </location>
</feature>
<name>A0A210PX47_MIZYE</name>
<evidence type="ECO:0000256" key="3">
    <source>
        <dbReference type="ARBA" id="ARBA00023235"/>
    </source>
</evidence>
<evidence type="ECO:0000259" key="6">
    <source>
        <dbReference type="PROSITE" id="PS51192"/>
    </source>
</evidence>
<dbReference type="Pfam" id="PF00270">
    <property type="entry name" value="DEAD"/>
    <property type="match status" value="1"/>
</dbReference>
<dbReference type="GO" id="GO:0003677">
    <property type="term" value="F:DNA binding"/>
    <property type="evidence" value="ECO:0007669"/>
    <property type="project" value="UniProtKB-KW"/>
</dbReference>
<protein>
    <recommendedName>
        <fullName evidence="5">DNA 3'-5' helicase</fullName>
        <ecNumber evidence="5">5.6.2.4</ecNumber>
    </recommendedName>
</protein>
<proteinExistence type="inferred from homology"/>
<reference evidence="7 8" key="1">
    <citation type="journal article" date="2017" name="Nat. Ecol. Evol.">
        <title>Scallop genome provides insights into evolution of bilaterian karyotype and development.</title>
        <authorList>
            <person name="Wang S."/>
            <person name="Zhang J."/>
            <person name="Jiao W."/>
            <person name="Li J."/>
            <person name="Xun X."/>
            <person name="Sun Y."/>
            <person name="Guo X."/>
            <person name="Huan P."/>
            <person name="Dong B."/>
            <person name="Zhang L."/>
            <person name="Hu X."/>
            <person name="Sun X."/>
            <person name="Wang J."/>
            <person name="Zhao C."/>
            <person name="Wang Y."/>
            <person name="Wang D."/>
            <person name="Huang X."/>
            <person name="Wang R."/>
            <person name="Lv J."/>
            <person name="Li Y."/>
            <person name="Zhang Z."/>
            <person name="Liu B."/>
            <person name="Lu W."/>
            <person name="Hui Y."/>
            <person name="Liang J."/>
            <person name="Zhou Z."/>
            <person name="Hou R."/>
            <person name="Li X."/>
            <person name="Liu Y."/>
            <person name="Li H."/>
            <person name="Ning X."/>
            <person name="Lin Y."/>
            <person name="Zhao L."/>
            <person name="Xing Q."/>
            <person name="Dou J."/>
            <person name="Li Y."/>
            <person name="Mao J."/>
            <person name="Guo H."/>
            <person name="Dou H."/>
            <person name="Li T."/>
            <person name="Mu C."/>
            <person name="Jiang W."/>
            <person name="Fu Q."/>
            <person name="Fu X."/>
            <person name="Miao Y."/>
            <person name="Liu J."/>
            <person name="Yu Q."/>
            <person name="Li R."/>
            <person name="Liao H."/>
            <person name="Li X."/>
            <person name="Kong Y."/>
            <person name="Jiang Z."/>
            <person name="Chourrout D."/>
            <person name="Li R."/>
            <person name="Bao Z."/>
        </authorList>
    </citation>
    <scope>NUCLEOTIDE SEQUENCE [LARGE SCALE GENOMIC DNA]</scope>
    <source>
        <strain evidence="7 8">PY_sf001</strain>
    </source>
</reference>
<dbReference type="SUPFAM" id="SSF52540">
    <property type="entry name" value="P-loop containing nucleoside triphosphate hydrolases"/>
    <property type="match status" value="1"/>
</dbReference>
<keyword evidence="7" id="KW-0547">Nucleotide-binding</keyword>
<dbReference type="EMBL" id="NEDP02005424">
    <property type="protein sequence ID" value="OWF41078.1"/>
    <property type="molecule type" value="Genomic_DNA"/>
</dbReference>
<dbReference type="STRING" id="6573.A0A210PX47"/>
<evidence type="ECO:0000256" key="1">
    <source>
        <dbReference type="ARBA" id="ARBA00005446"/>
    </source>
</evidence>
<keyword evidence="7" id="KW-0347">Helicase</keyword>
<dbReference type="InterPro" id="IPR027417">
    <property type="entry name" value="P-loop_NTPase"/>
</dbReference>
<dbReference type="GO" id="GO:0009378">
    <property type="term" value="F:four-way junction helicase activity"/>
    <property type="evidence" value="ECO:0007669"/>
    <property type="project" value="TreeGrafter"/>
</dbReference>
<evidence type="ECO:0000313" key="7">
    <source>
        <dbReference type="EMBL" id="OWF41078.1"/>
    </source>
</evidence>
<dbReference type="InterPro" id="IPR014001">
    <property type="entry name" value="Helicase_ATP-bd"/>
</dbReference>